<reference evidence="2 3" key="1">
    <citation type="submission" date="2024-04" db="EMBL/GenBank/DDBJ databases">
        <authorList>
            <person name="Fracassetti M."/>
        </authorList>
    </citation>
    <scope>NUCLEOTIDE SEQUENCE [LARGE SCALE GENOMIC DNA]</scope>
</reference>
<dbReference type="InterPro" id="IPR054722">
    <property type="entry name" value="PolX-like_BBD"/>
</dbReference>
<evidence type="ECO:0000313" key="3">
    <source>
        <dbReference type="Proteomes" id="UP001497516"/>
    </source>
</evidence>
<evidence type="ECO:0000259" key="1">
    <source>
        <dbReference type="Pfam" id="PF22936"/>
    </source>
</evidence>
<accession>A0AAV2F5W3</accession>
<protein>
    <recommendedName>
        <fullName evidence="1">Retrovirus-related Pol polyprotein from transposon TNT 1-94-like beta-barrel domain-containing protein</fullName>
    </recommendedName>
</protein>
<evidence type="ECO:0000313" key="2">
    <source>
        <dbReference type="EMBL" id="CAL1393100.1"/>
    </source>
</evidence>
<organism evidence="2 3">
    <name type="scientific">Linum trigynum</name>
    <dbReference type="NCBI Taxonomy" id="586398"/>
    <lineage>
        <taxon>Eukaryota</taxon>
        <taxon>Viridiplantae</taxon>
        <taxon>Streptophyta</taxon>
        <taxon>Embryophyta</taxon>
        <taxon>Tracheophyta</taxon>
        <taxon>Spermatophyta</taxon>
        <taxon>Magnoliopsida</taxon>
        <taxon>eudicotyledons</taxon>
        <taxon>Gunneridae</taxon>
        <taxon>Pentapetalae</taxon>
        <taxon>rosids</taxon>
        <taxon>fabids</taxon>
        <taxon>Malpighiales</taxon>
        <taxon>Linaceae</taxon>
        <taxon>Linum</taxon>
    </lineage>
</organism>
<proteinExistence type="predicted"/>
<feature type="domain" description="Retrovirus-related Pol polyprotein from transposon TNT 1-94-like beta-barrel" evidence="1">
    <location>
        <begin position="23"/>
        <end position="85"/>
    </location>
</feature>
<dbReference type="Pfam" id="PF22936">
    <property type="entry name" value="Pol_BBD"/>
    <property type="match status" value="1"/>
</dbReference>
<dbReference type="Proteomes" id="UP001497516">
    <property type="component" value="Chromosome 6"/>
</dbReference>
<name>A0AAV2F5W3_9ROSI</name>
<dbReference type="AlphaFoldDB" id="A0AAV2F5W3"/>
<gene>
    <name evidence="2" type="ORF">LTRI10_LOCUS33697</name>
</gene>
<sequence>MHILVMCGFWILQPDTYVFEQGLLHNLRADGGNVVMENGAACKVIEIGSIKVRRHDGSLCTVNDVRHVPGMKKNLIFLSLLHSKSFSFKGKGGVVFVCKGLRKVLKGMERGTLYALQGNVLSGSTAVASSLVHQEDMTTVWNMRLGHMSERGDASSVKEGSSLRALCVWEATSQIRVSIGRRGY</sequence>
<dbReference type="EMBL" id="OZ034819">
    <property type="protein sequence ID" value="CAL1393100.1"/>
    <property type="molecule type" value="Genomic_DNA"/>
</dbReference>
<keyword evidence="3" id="KW-1185">Reference proteome</keyword>